<dbReference type="PANTHER" id="PTHR37820">
    <property type="entry name" value="CELL DIVISION PROTEIN DIVIB"/>
    <property type="match status" value="1"/>
</dbReference>
<dbReference type="PANTHER" id="PTHR37820:SF1">
    <property type="entry name" value="CELL DIVISION PROTEIN FTSQ"/>
    <property type="match status" value="1"/>
</dbReference>
<dbReference type="InterPro" id="IPR050487">
    <property type="entry name" value="FtsQ_DivIB"/>
</dbReference>
<dbReference type="GO" id="GO:0051301">
    <property type="term" value="P:cell division"/>
    <property type="evidence" value="ECO:0007669"/>
    <property type="project" value="UniProtKB-KW"/>
</dbReference>
<evidence type="ECO:0000259" key="10">
    <source>
        <dbReference type="PROSITE" id="PS51779"/>
    </source>
</evidence>
<dbReference type="Pfam" id="PF08478">
    <property type="entry name" value="POTRA_1"/>
    <property type="match status" value="1"/>
</dbReference>
<dbReference type="AlphaFoldDB" id="A0A9W6H3B8"/>
<accession>A0A9W6H3B8</accession>
<dbReference type="Gene3D" id="3.10.20.310">
    <property type="entry name" value="membrane protein fhac"/>
    <property type="match status" value="1"/>
</dbReference>
<dbReference type="GO" id="GO:0005886">
    <property type="term" value="C:plasma membrane"/>
    <property type="evidence" value="ECO:0007669"/>
    <property type="project" value="TreeGrafter"/>
</dbReference>
<protein>
    <recommendedName>
        <fullName evidence="10">POTRA domain-containing protein</fullName>
    </recommendedName>
</protein>
<evidence type="ECO:0000256" key="9">
    <source>
        <dbReference type="SAM" id="Phobius"/>
    </source>
</evidence>
<dbReference type="EMBL" id="BSEJ01000007">
    <property type="protein sequence ID" value="GLJ61552.1"/>
    <property type="molecule type" value="Genomic_DNA"/>
</dbReference>
<keyword evidence="2" id="KW-1003">Cell membrane</keyword>
<feature type="transmembrane region" description="Helical" evidence="9">
    <location>
        <begin position="106"/>
        <end position="127"/>
    </location>
</feature>
<evidence type="ECO:0000313" key="11">
    <source>
        <dbReference type="EMBL" id="GLJ61552.1"/>
    </source>
</evidence>
<evidence type="ECO:0000256" key="6">
    <source>
        <dbReference type="ARBA" id="ARBA00023136"/>
    </source>
</evidence>
<proteinExistence type="predicted"/>
<feature type="domain" description="POTRA" evidence="10">
    <location>
        <begin position="131"/>
        <end position="199"/>
    </location>
</feature>
<dbReference type="InterPro" id="IPR013685">
    <property type="entry name" value="POTRA_FtsQ_type"/>
</dbReference>
<comment type="subcellular location">
    <subcellularLocation>
        <location evidence="1">Membrane</location>
    </subcellularLocation>
</comment>
<reference evidence="11" key="1">
    <citation type="journal article" date="2014" name="Int. J. Syst. Evol. Microbiol.">
        <title>Complete genome sequence of Corynebacterium casei LMG S-19264T (=DSM 44701T), isolated from a smear-ripened cheese.</title>
        <authorList>
            <consortium name="US DOE Joint Genome Institute (JGI-PGF)"/>
            <person name="Walter F."/>
            <person name="Albersmeier A."/>
            <person name="Kalinowski J."/>
            <person name="Ruckert C."/>
        </authorList>
    </citation>
    <scope>NUCLEOTIDE SEQUENCE</scope>
    <source>
        <strain evidence="11">VKM Ac-1020</strain>
    </source>
</reference>
<evidence type="ECO:0000256" key="4">
    <source>
        <dbReference type="ARBA" id="ARBA00022692"/>
    </source>
</evidence>
<evidence type="ECO:0000256" key="1">
    <source>
        <dbReference type="ARBA" id="ARBA00004370"/>
    </source>
</evidence>
<feature type="compositionally biased region" description="Basic and acidic residues" evidence="8">
    <location>
        <begin position="42"/>
        <end position="70"/>
    </location>
</feature>
<keyword evidence="4 9" id="KW-0812">Transmembrane</keyword>
<dbReference type="PROSITE" id="PS51779">
    <property type="entry name" value="POTRA"/>
    <property type="match status" value="1"/>
</dbReference>
<evidence type="ECO:0000256" key="8">
    <source>
        <dbReference type="SAM" id="MobiDB-lite"/>
    </source>
</evidence>
<comment type="caution">
    <text evidence="11">The sequence shown here is derived from an EMBL/GenBank/DDBJ whole genome shotgun (WGS) entry which is preliminary data.</text>
</comment>
<dbReference type="InterPro" id="IPR034746">
    <property type="entry name" value="POTRA"/>
</dbReference>
<evidence type="ECO:0000256" key="3">
    <source>
        <dbReference type="ARBA" id="ARBA00022618"/>
    </source>
</evidence>
<keyword evidence="3" id="KW-0132">Cell division</keyword>
<keyword evidence="12" id="KW-1185">Reference proteome</keyword>
<keyword evidence="6 9" id="KW-0472">Membrane</keyword>
<keyword evidence="5 9" id="KW-1133">Transmembrane helix</keyword>
<evidence type="ECO:0000256" key="5">
    <source>
        <dbReference type="ARBA" id="ARBA00022989"/>
    </source>
</evidence>
<keyword evidence="7" id="KW-0131">Cell cycle</keyword>
<sequence length="326" mass="33776">MQRLGIGEPVSENRASSAPAGDHVDTAPIVQIRSGGSAEPGDGGRAEERSRPGARGADDEAKGRVSGRADDDRVGWRGVWRAARARRKALRAEVRRFTVRARRRRLAWLIGIGSVLLLVVGSVGAAYSPLFAVEEISIEGAEQLDAAAVESALADQLGKPLPLVDASAVKAALVAFPLIETYTLEAHPPHDLVIRVVERTPVGVVESEAGFTTVDAAGVVLATAGERPAGLPLIQVEGGTGADAFRAVGQVLRSLPEDLRARVTGAGATSPEDVTLTLGDGGPQVIWGSVDDTSEKVSTLQGALKGALAEGATVYDVSAPGTIIVR</sequence>
<evidence type="ECO:0000256" key="7">
    <source>
        <dbReference type="ARBA" id="ARBA00023306"/>
    </source>
</evidence>
<dbReference type="Proteomes" id="UP001142462">
    <property type="component" value="Unassembled WGS sequence"/>
</dbReference>
<evidence type="ECO:0000313" key="12">
    <source>
        <dbReference type="Proteomes" id="UP001142462"/>
    </source>
</evidence>
<feature type="region of interest" description="Disordered" evidence="8">
    <location>
        <begin position="1"/>
        <end position="70"/>
    </location>
</feature>
<name>A0A9W6H3B8_9MICO</name>
<gene>
    <name evidence="11" type="ORF">GCM10017576_16820</name>
</gene>
<organism evidence="11 12">
    <name type="scientific">Microbacterium barkeri</name>
    <dbReference type="NCBI Taxonomy" id="33917"/>
    <lineage>
        <taxon>Bacteria</taxon>
        <taxon>Bacillati</taxon>
        <taxon>Actinomycetota</taxon>
        <taxon>Actinomycetes</taxon>
        <taxon>Micrococcales</taxon>
        <taxon>Microbacteriaceae</taxon>
        <taxon>Microbacterium</taxon>
    </lineage>
</organism>
<evidence type="ECO:0000256" key="2">
    <source>
        <dbReference type="ARBA" id="ARBA00022475"/>
    </source>
</evidence>
<reference evidence="11" key="2">
    <citation type="submission" date="2023-01" db="EMBL/GenBank/DDBJ databases">
        <authorList>
            <person name="Sun Q."/>
            <person name="Evtushenko L."/>
        </authorList>
    </citation>
    <scope>NUCLEOTIDE SEQUENCE</scope>
    <source>
        <strain evidence="11">VKM Ac-1020</strain>
    </source>
</reference>